<sequence>MNKIICHSIEFVFVHEIESMSGQEVILKPGADWKTIPSIEKPVYRSDSKQNPAGTFTDQSLSAKTRHNPYFPLYIHANLYIILRIHTNEEVLTLGSIEYPFVTEVSSDKIQDDYSFKSQSPFFL</sequence>
<organism evidence="1">
    <name type="scientific">termite gut metagenome</name>
    <dbReference type="NCBI Taxonomy" id="433724"/>
    <lineage>
        <taxon>unclassified sequences</taxon>
        <taxon>metagenomes</taxon>
        <taxon>organismal metagenomes</taxon>
    </lineage>
</organism>
<comment type="caution">
    <text evidence="1">The sequence shown here is derived from an EMBL/GenBank/DDBJ whole genome shotgun (WGS) entry which is preliminary data.</text>
</comment>
<proteinExistence type="predicted"/>
<accession>A0A5J4SQL7</accession>
<evidence type="ECO:0000313" key="1">
    <source>
        <dbReference type="EMBL" id="KAA6348454.1"/>
    </source>
</evidence>
<gene>
    <name evidence="1" type="ORF">EZS27_004054</name>
</gene>
<reference evidence="1" key="1">
    <citation type="submission" date="2019-03" db="EMBL/GenBank/DDBJ databases">
        <title>Single cell metagenomics reveals metabolic interactions within the superorganism composed of flagellate Streblomastix strix and complex community of Bacteroidetes bacteria on its surface.</title>
        <authorList>
            <person name="Treitli S.C."/>
            <person name="Kolisko M."/>
            <person name="Husnik F."/>
            <person name="Keeling P."/>
            <person name="Hampl V."/>
        </authorList>
    </citation>
    <scope>NUCLEOTIDE SEQUENCE</scope>
    <source>
        <strain evidence="1">STM</strain>
    </source>
</reference>
<name>A0A5J4SQL7_9ZZZZ</name>
<protein>
    <submittedName>
        <fullName evidence="1">Uncharacterized protein</fullName>
    </submittedName>
</protein>
<dbReference type="EMBL" id="SNRY01000067">
    <property type="protein sequence ID" value="KAA6348454.1"/>
    <property type="molecule type" value="Genomic_DNA"/>
</dbReference>
<dbReference type="AlphaFoldDB" id="A0A5J4SQL7"/>